<feature type="region of interest" description="Disordered" evidence="1">
    <location>
        <begin position="131"/>
        <end position="176"/>
    </location>
</feature>
<name>A0ABD1PH29_9LAMI</name>
<comment type="caution">
    <text evidence="2">The sequence shown here is derived from an EMBL/GenBank/DDBJ whole genome shotgun (WGS) entry which is preliminary data.</text>
</comment>
<proteinExistence type="predicted"/>
<evidence type="ECO:0000313" key="3">
    <source>
        <dbReference type="Proteomes" id="UP001604277"/>
    </source>
</evidence>
<dbReference type="Proteomes" id="UP001604277">
    <property type="component" value="Unassembled WGS sequence"/>
</dbReference>
<dbReference type="EMBL" id="JBFOLJ010000019">
    <property type="protein sequence ID" value="KAL2463180.1"/>
    <property type="molecule type" value="Genomic_DNA"/>
</dbReference>
<reference evidence="3" key="1">
    <citation type="submission" date="2024-07" db="EMBL/GenBank/DDBJ databases">
        <title>Two chromosome-level genome assemblies of Korean endemic species Abeliophyllum distichum and Forsythia ovata (Oleaceae).</title>
        <authorList>
            <person name="Jang H."/>
        </authorList>
    </citation>
    <scope>NUCLEOTIDE SEQUENCE [LARGE SCALE GENOMIC DNA]</scope>
</reference>
<keyword evidence="3" id="KW-1185">Reference proteome</keyword>
<dbReference type="AlphaFoldDB" id="A0ABD1PH29"/>
<gene>
    <name evidence="2" type="ORF">Fot_52836</name>
</gene>
<evidence type="ECO:0000313" key="2">
    <source>
        <dbReference type="EMBL" id="KAL2463180.1"/>
    </source>
</evidence>
<accession>A0ABD1PH29</accession>
<evidence type="ECO:0008006" key="4">
    <source>
        <dbReference type="Google" id="ProtNLM"/>
    </source>
</evidence>
<protein>
    <recommendedName>
        <fullName evidence="4">BESS domain-containing protein</fullName>
    </recommendedName>
</protein>
<organism evidence="2 3">
    <name type="scientific">Forsythia ovata</name>
    <dbReference type="NCBI Taxonomy" id="205694"/>
    <lineage>
        <taxon>Eukaryota</taxon>
        <taxon>Viridiplantae</taxon>
        <taxon>Streptophyta</taxon>
        <taxon>Embryophyta</taxon>
        <taxon>Tracheophyta</taxon>
        <taxon>Spermatophyta</taxon>
        <taxon>Magnoliopsida</taxon>
        <taxon>eudicotyledons</taxon>
        <taxon>Gunneridae</taxon>
        <taxon>Pentapetalae</taxon>
        <taxon>asterids</taxon>
        <taxon>lamiids</taxon>
        <taxon>Lamiales</taxon>
        <taxon>Oleaceae</taxon>
        <taxon>Forsythieae</taxon>
        <taxon>Forsythia</taxon>
    </lineage>
</organism>
<feature type="compositionally biased region" description="Basic and acidic residues" evidence="1">
    <location>
        <begin position="135"/>
        <end position="153"/>
    </location>
</feature>
<evidence type="ECO:0000256" key="1">
    <source>
        <dbReference type="SAM" id="MobiDB-lite"/>
    </source>
</evidence>
<sequence>MRGSPLAACPCITKDVLTDSSWQHFGLMMLLREKYPKFQSRDQLAYQRKKPSTDALDQKTAGKHRILVYSGNPKSLFSIGTHMEKESLLPYVSPRRPQPSPPQPLSLCPLPEDNEITIPPLIPICEFHLLQNQRSDPKKPDPKKTSTRSEKTSHRQHPSSPSSPPTPPASPPAGTRSLSPVPHIKFCYHDFFLLFHAISRLPFSMKRSEEEPKEESDEFIVPSFLEALGDLESRKSLRQVAFQVIETLTLDGMDECLSIKKERCCH</sequence>
<feature type="compositionally biased region" description="Pro residues" evidence="1">
    <location>
        <begin position="161"/>
        <end position="171"/>
    </location>
</feature>